<dbReference type="RefSeq" id="XP_016627847.1">
    <property type="nucleotide sequence ID" value="XM_016781122.1"/>
</dbReference>
<evidence type="ECO:0000313" key="2">
    <source>
        <dbReference type="EMBL" id="KIX93724.1"/>
    </source>
</evidence>
<accession>A0A0D2JT97</accession>
<dbReference type="Proteomes" id="UP000053411">
    <property type="component" value="Unassembled WGS sequence"/>
</dbReference>
<feature type="compositionally biased region" description="Polar residues" evidence="1">
    <location>
        <begin position="1"/>
        <end position="22"/>
    </location>
</feature>
<dbReference type="EMBL" id="KN848092">
    <property type="protein sequence ID" value="KIX93724.1"/>
    <property type="molecule type" value="Genomic_DNA"/>
</dbReference>
<sequence>MPETSQSATPRSNTTSSQSGQKKSMRMSRDKMAQQLSYRSFYHFMLSYQLKLDEEEDVEEGMAILQALWDHENQE</sequence>
<reference evidence="2 3" key="1">
    <citation type="submission" date="2015-01" db="EMBL/GenBank/DDBJ databases">
        <title>The Genome Sequence of Fonsecaea multimorphosa CBS 102226.</title>
        <authorList>
            <consortium name="The Broad Institute Genomics Platform"/>
            <person name="Cuomo C."/>
            <person name="de Hoog S."/>
            <person name="Gorbushina A."/>
            <person name="Stielow B."/>
            <person name="Teixiera M."/>
            <person name="Abouelleil A."/>
            <person name="Chapman S.B."/>
            <person name="Priest M."/>
            <person name="Young S.K."/>
            <person name="Wortman J."/>
            <person name="Nusbaum C."/>
            <person name="Birren B."/>
        </authorList>
    </citation>
    <scope>NUCLEOTIDE SEQUENCE [LARGE SCALE GENOMIC DNA]</scope>
    <source>
        <strain evidence="2 3">CBS 102226</strain>
    </source>
</reference>
<dbReference type="OrthoDB" id="4232400at2759"/>
<gene>
    <name evidence="2" type="ORF">Z520_10630</name>
</gene>
<name>A0A0D2JT97_9EURO</name>
<organism evidence="2 3">
    <name type="scientific">Fonsecaea multimorphosa CBS 102226</name>
    <dbReference type="NCBI Taxonomy" id="1442371"/>
    <lineage>
        <taxon>Eukaryota</taxon>
        <taxon>Fungi</taxon>
        <taxon>Dikarya</taxon>
        <taxon>Ascomycota</taxon>
        <taxon>Pezizomycotina</taxon>
        <taxon>Eurotiomycetes</taxon>
        <taxon>Chaetothyriomycetidae</taxon>
        <taxon>Chaetothyriales</taxon>
        <taxon>Herpotrichiellaceae</taxon>
        <taxon>Fonsecaea</taxon>
    </lineage>
</organism>
<feature type="region of interest" description="Disordered" evidence="1">
    <location>
        <begin position="1"/>
        <end position="31"/>
    </location>
</feature>
<keyword evidence="3" id="KW-1185">Reference proteome</keyword>
<evidence type="ECO:0000313" key="3">
    <source>
        <dbReference type="Proteomes" id="UP000053411"/>
    </source>
</evidence>
<dbReference type="GeneID" id="27716376"/>
<proteinExistence type="predicted"/>
<protein>
    <submittedName>
        <fullName evidence="2">Uncharacterized protein</fullName>
    </submittedName>
</protein>
<dbReference type="VEuPathDB" id="FungiDB:Z520_10630"/>
<evidence type="ECO:0000256" key="1">
    <source>
        <dbReference type="SAM" id="MobiDB-lite"/>
    </source>
</evidence>
<dbReference type="AlphaFoldDB" id="A0A0D2JT97"/>